<comment type="caution">
    <text evidence="1">The sequence shown here is derived from an EMBL/GenBank/DDBJ whole genome shotgun (WGS) entry which is preliminary data.</text>
</comment>
<proteinExistence type="predicted"/>
<gene>
    <name evidence="1" type="ORF">EYW47_15135</name>
</gene>
<dbReference type="AlphaFoldDB" id="A0A4R5M9J1"/>
<protein>
    <submittedName>
        <fullName evidence="1">Uncharacterized protein</fullName>
    </submittedName>
</protein>
<dbReference type="EMBL" id="SMRP01000006">
    <property type="protein sequence ID" value="TDG23263.1"/>
    <property type="molecule type" value="Genomic_DNA"/>
</dbReference>
<dbReference type="RefSeq" id="WP_133195633.1">
    <property type="nucleotide sequence ID" value="NZ_JBHUCW010000009.1"/>
</dbReference>
<name>A0A4R5M9J1_9BURK</name>
<dbReference type="Proteomes" id="UP000295722">
    <property type="component" value="Unassembled WGS sequence"/>
</dbReference>
<accession>A0A4R5M9J1</accession>
<reference evidence="1 2" key="1">
    <citation type="submission" date="2019-03" db="EMBL/GenBank/DDBJ databases">
        <title>Paraburkholderia sp. 4M-K11, isolated from subtropical forest soil.</title>
        <authorList>
            <person name="Gao Z.-H."/>
            <person name="Qiu L.-H."/>
        </authorList>
    </citation>
    <scope>NUCLEOTIDE SEQUENCE [LARGE SCALE GENOMIC DNA]</scope>
    <source>
        <strain evidence="1 2">4M-K11</strain>
    </source>
</reference>
<dbReference type="OrthoDB" id="6901389at2"/>
<evidence type="ECO:0000313" key="1">
    <source>
        <dbReference type="EMBL" id="TDG23263.1"/>
    </source>
</evidence>
<keyword evidence="2" id="KW-1185">Reference proteome</keyword>
<evidence type="ECO:0000313" key="2">
    <source>
        <dbReference type="Proteomes" id="UP000295722"/>
    </source>
</evidence>
<organism evidence="1 2">
    <name type="scientific">Paraburkholderia silviterrae</name>
    <dbReference type="NCBI Taxonomy" id="2528715"/>
    <lineage>
        <taxon>Bacteria</taxon>
        <taxon>Pseudomonadati</taxon>
        <taxon>Pseudomonadota</taxon>
        <taxon>Betaproteobacteria</taxon>
        <taxon>Burkholderiales</taxon>
        <taxon>Burkholderiaceae</taxon>
        <taxon>Paraburkholderia</taxon>
    </lineage>
</organism>
<sequence length="144" mass="15375">MNTRSEGNHATISGDLGTHLTASPTDVIATIAGVTIFGASDAVAAARAALEAGPLPAYPDELTPELREVLGWMCFECAPIAHAMRAAGIDIKPKAEDEQAHVLHWLVKLVLRHGASWRKAGTEDLDAWRARLRELANKSEGVST</sequence>